<evidence type="ECO:0000256" key="6">
    <source>
        <dbReference type="ARBA" id="ARBA00022989"/>
    </source>
</evidence>
<feature type="transmembrane region" description="Helical" evidence="10">
    <location>
        <begin position="206"/>
        <end position="231"/>
    </location>
</feature>
<evidence type="ECO:0000256" key="9">
    <source>
        <dbReference type="RuleBase" id="RU000320"/>
    </source>
</evidence>
<feature type="domain" description="NADH:ubiquinone oxidoreductase chain 4 N-terminal" evidence="12">
    <location>
        <begin position="33"/>
        <end position="125"/>
    </location>
</feature>
<dbReference type="InterPro" id="IPR003918">
    <property type="entry name" value="NADH_UbQ_OxRdtase"/>
</dbReference>
<keyword evidence="6 10" id="KW-1133">Transmembrane helix</keyword>
<proteinExistence type="inferred from homology"/>
<comment type="function">
    <text evidence="1">NDH-1 shuttles electrons from NADH, via FMN and iron-sulfur (Fe-S) centers, to quinones in the respiratory chain. The immediate electron acceptor for the enzyme in this species is believed to be ubiquinone. Couples the redox reaction to proton translocation (for every two electrons transferred, four hydrogen ions are translocated across the cytoplasmic membrane), and thus conserves the redox energy in a proton gradient.</text>
</comment>
<evidence type="ECO:0000256" key="4">
    <source>
        <dbReference type="ARBA" id="ARBA00022692"/>
    </source>
</evidence>
<feature type="transmembrane region" description="Helical" evidence="10">
    <location>
        <begin position="463"/>
        <end position="483"/>
    </location>
</feature>
<feature type="transmembrane region" description="Helical" evidence="10">
    <location>
        <begin position="343"/>
        <end position="361"/>
    </location>
</feature>
<evidence type="ECO:0000313" key="14">
    <source>
        <dbReference type="Proteomes" id="UP001627408"/>
    </source>
</evidence>
<evidence type="ECO:0000313" key="13">
    <source>
        <dbReference type="EMBL" id="MFL4470852.1"/>
    </source>
</evidence>
<keyword evidence="8 10" id="KW-0472">Membrane</keyword>
<dbReference type="PANTHER" id="PTHR43507">
    <property type="entry name" value="NADH-UBIQUINONE OXIDOREDUCTASE CHAIN 4"/>
    <property type="match status" value="1"/>
</dbReference>
<dbReference type="PRINTS" id="PR01437">
    <property type="entry name" value="NUOXDRDTASE4"/>
</dbReference>
<feature type="transmembrane region" description="Helical" evidence="10">
    <location>
        <begin position="418"/>
        <end position="438"/>
    </location>
</feature>
<reference evidence="13 14" key="1">
    <citation type="submission" date="2024-08" db="EMBL/GenBank/DDBJ databases">
        <title>Tateyamaria sp. nov., isolated from marine algae.</title>
        <authorList>
            <person name="Choi B.J."/>
            <person name="Kim J.M."/>
            <person name="Lee J.K."/>
            <person name="Choi D.G."/>
            <person name="Bayburt H."/>
            <person name="Baek J.H."/>
            <person name="Han D.M."/>
            <person name="Jeon C.O."/>
        </authorList>
    </citation>
    <scope>NUCLEOTIDE SEQUENCE [LARGE SCALE GENOMIC DNA]</scope>
    <source>
        <strain evidence="13 14">KMU-156</strain>
    </source>
</reference>
<dbReference type="GO" id="GO:0050136">
    <property type="term" value="F:NADH dehydrogenase (quinone) (non-electrogenic) activity"/>
    <property type="evidence" value="ECO:0007669"/>
    <property type="project" value="UniProtKB-EC"/>
</dbReference>
<evidence type="ECO:0000256" key="3">
    <source>
        <dbReference type="ARBA" id="ARBA00009025"/>
    </source>
</evidence>
<comment type="subcellular location">
    <subcellularLocation>
        <location evidence="2">Endomembrane system</location>
        <topology evidence="2">Multi-pass membrane protein</topology>
    </subcellularLocation>
    <subcellularLocation>
        <location evidence="9">Membrane</location>
        <topology evidence="9">Multi-pass membrane protein</topology>
    </subcellularLocation>
</comment>
<keyword evidence="14" id="KW-1185">Reference proteome</keyword>
<feature type="transmembrane region" description="Helical" evidence="10">
    <location>
        <begin position="137"/>
        <end position="154"/>
    </location>
</feature>
<protein>
    <submittedName>
        <fullName evidence="13">NADH-quinone oxidoreductase subunit M</fullName>
        <ecNumber evidence="13">1.6.5.9</ecNumber>
    </submittedName>
</protein>
<comment type="similarity">
    <text evidence="3">Belongs to the complex I subunit 4 family.</text>
</comment>
<feature type="transmembrane region" description="Helical" evidence="10">
    <location>
        <begin position="83"/>
        <end position="106"/>
    </location>
</feature>
<accession>A0ABW8UVB0</accession>
<feature type="transmembrane region" description="Helical" evidence="10">
    <location>
        <begin position="381"/>
        <end position="398"/>
    </location>
</feature>
<keyword evidence="5" id="KW-1278">Translocase</keyword>
<dbReference type="EMBL" id="JBHDIY010000002">
    <property type="protein sequence ID" value="MFL4470852.1"/>
    <property type="molecule type" value="Genomic_DNA"/>
</dbReference>
<dbReference type="InterPro" id="IPR010227">
    <property type="entry name" value="NADH_Q_OxRdtase_chainM/4"/>
</dbReference>
<evidence type="ECO:0000256" key="10">
    <source>
        <dbReference type="SAM" id="Phobius"/>
    </source>
</evidence>
<dbReference type="PANTHER" id="PTHR43507:SF1">
    <property type="entry name" value="NADH-UBIQUINONE OXIDOREDUCTASE CHAIN 4"/>
    <property type="match status" value="1"/>
</dbReference>
<gene>
    <name evidence="13" type="ORF">ACERZ8_13515</name>
</gene>
<feature type="transmembrane region" description="Helical" evidence="10">
    <location>
        <begin position="166"/>
        <end position="186"/>
    </location>
</feature>
<comment type="caution">
    <text evidence="13">The sequence shown here is derived from an EMBL/GenBank/DDBJ whole genome shotgun (WGS) entry which is preliminary data.</text>
</comment>
<keyword evidence="7" id="KW-0520">NAD</keyword>
<evidence type="ECO:0000256" key="5">
    <source>
        <dbReference type="ARBA" id="ARBA00022967"/>
    </source>
</evidence>
<dbReference type="Pfam" id="PF00361">
    <property type="entry name" value="Proton_antipo_M"/>
    <property type="match status" value="1"/>
</dbReference>
<dbReference type="Pfam" id="PF01059">
    <property type="entry name" value="Oxidored_q5_N"/>
    <property type="match status" value="1"/>
</dbReference>
<feature type="transmembrane region" description="Helical" evidence="10">
    <location>
        <begin position="312"/>
        <end position="331"/>
    </location>
</feature>
<dbReference type="EC" id="1.6.5.9" evidence="13"/>
<organism evidence="13 14">
    <name type="scientific">Tateyamaria armeniaca</name>
    <dbReference type="NCBI Taxonomy" id="2518930"/>
    <lineage>
        <taxon>Bacteria</taxon>
        <taxon>Pseudomonadati</taxon>
        <taxon>Pseudomonadota</taxon>
        <taxon>Alphaproteobacteria</taxon>
        <taxon>Rhodobacterales</taxon>
        <taxon>Roseobacteraceae</taxon>
        <taxon>Tateyamaria</taxon>
    </lineage>
</organism>
<dbReference type="InterPro" id="IPR000260">
    <property type="entry name" value="NADH4_N"/>
</dbReference>
<evidence type="ECO:0000259" key="12">
    <source>
        <dbReference type="Pfam" id="PF01059"/>
    </source>
</evidence>
<keyword evidence="13" id="KW-0560">Oxidoreductase</keyword>
<evidence type="ECO:0000256" key="2">
    <source>
        <dbReference type="ARBA" id="ARBA00004127"/>
    </source>
</evidence>
<feature type="transmembrane region" description="Helical" evidence="10">
    <location>
        <begin position="284"/>
        <end position="305"/>
    </location>
</feature>
<dbReference type="InterPro" id="IPR001750">
    <property type="entry name" value="ND/Mrp_TM"/>
</dbReference>
<dbReference type="Proteomes" id="UP001627408">
    <property type="component" value="Unassembled WGS sequence"/>
</dbReference>
<feature type="transmembrane region" description="Helical" evidence="10">
    <location>
        <begin position="252"/>
        <end position="272"/>
    </location>
</feature>
<evidence type="ECO:0000256" key="1">
    <source>
        <dbReference type="ARBA" id="ARBA00002378"/>
    </source>
</evidence>
<feature type="transmembrane region" description="Helical" evidence="10">
    <location>
        <begin position="6"/>
        <end position="24"/>
    </location>
</feature>
<sequence>MDNLLSIVTFMPAVAALILAIFLRGDDEAANRNAKWVAMATTSITFVVSLFILFGFDRNDTGFQFVEEGAWIMGLSYKMGVDGISVLFVMLTTFMMPLVIAASWNVETRVKEYMIAFLMLETLMLGVFMALDLVLFYLFFEAGLIPMFLIIGIWGGANRIYASFKFFLYTFLGSVLMLVAMVGMYADAGTTDIERLLVHNFGFETFDLLGIQIVGGLQTLLFLAFFASFAVKMPMWPVHTWLPDAHVQAPTAGSVVLAAILLKLGGYGFIRFSLPMFPVGAEVMTPLVLWMSAIAIVYTSLVALVQEDMKKLIAYSSVAHMGFVTMGIFAANQQGVDGAIFQMLSHGFISGALFLCVGVIYDRMHTREIDAYGGLVNRMPAYALIFMLFTMANVGLPGTSGFVGEFLTLMAVFQVNTWVALVATSGVIFSAAYALWLYRRVVMGDLIKESLKSITDMTRREKAIFAPLVVMTILLGVYPALILDITGPSVAALVSNYDTALAAAEAATQLAAN</sequence>
<feature type="domain" description="NADH:quinone oxidoreductase/Mrp antiporter transmembrane" evidence="11">
    <location>
        <begin position="130"/>
        <end position="427"/>
    </location>
</feature>
<feature type="transmembrane region" description="Helical" evidence="10">
    <location>
        <begin position="36"/>
        <end position="56"/>
    </location>
</feature>
<dbReference type="NCBIfam" id="NF004499">
    <property type="entry name" value="PRK05846.1-3"/>
    <property type="match status" value="1"/>
</dbReference>
<evidence type="ECO:0000259" key="11">
    <source>
        <dbReference type="Pfam" id="PF00361"/>
    </source>
</evidence>
<dbReference type="NCBIfam" id="NF004501">
    <property type="entry name" value="PRK05846.1-5"/>
    <property type="match status" value="1"/>
</dbReference>
<evidence type="ECO:0000256" key="7">
    <source>
        <dbReference type="ARBA" id="ARBA00023027"/>
    </source>
</evidence>
<name>A0ABW8UVB0_9RHOB</name>
<evidence type="ECO:0000256" key="8">
    <source>
        <dbReference type="ARBA" id="ARBA00023136"/>
    </source>
</evidence>
<feature type="transmembrane region" description="Helical" evidence="10">
    <location>
        <begin position="113"/>
        <end position="131"/>
    </location>
</feature>
<dbReference type="RefSeq" id="WP_407592690.1">
    <property type="nucleotide sequence ID" value="NZ_JBHDIY010000002.1"/>
</dbReference>
<dbReference type="NCBIfam" id="TIGR01972">
    <property type="entry name" value="NDH_I_M"/>
    <property type="match status" value="1"/>
</dbReference>
<keyword evidence="4 9" id="KW-0812">Transmembrane</keyword>